<dbReference type="GO" id="GO:0006152">
    <property type="term" value="P:purine nucleoside catabolic process"/>
    <property type="evidence" value="ECO:0007669"/>
    <property type="project" value="TreeGrafter"/>
</dbReference>
<keyword evidence="5" id="KW-1185">Reference proteome</keyword>
<proteinExistence type="predicted"/>
<dbReference type="Pfam" id="PF01156">
    <property type="entry name" value="IU_nuc_hydro"/>
    <property type="match status" value="1"/>
</dbReference>
<dbReference type="GO" id="GO:0045437">
    <property type="term" value="F:uridine nucleosidase activity"/>
    <property type="evidence" value="ECO:0007669"/>
    <property type="project" value="UniProtKB-ARBA"/>
</dbReference>
<name>A0A8J3I5W2_9CHLR</name>
<evidence type="ECO:0000256" key="2">
    <source>
        <dbReference type="ARBA" id="ARBA00023295"/>
    </source>
</evidence>
<dbReference type="SUPFAM" id="SSF53590">
    <property type="entry name" value="Nucleoside hydrolase"/>
    <property type="match status" value="1"/>
</dbReference>
<keyword evidence="2" id="KW-0326">Glycosidase</keyword>
<dbReference type="InterPro" id="IPR023186">
    <property type="entry name" value="IUNH"/>
</dbReference>
<reference evidence="4" key="1">
    <citation type="submission" date="2020-10" db="EMBL/GenBank/DDBJ databases">
        <title>Taxonomic study of unclassified bacteria belonging to the class Ktedonobacteria.</title>
        <authorList>
            <person name="Yabe S."/>
            <person name="Wang C.M."/>
            <person name="Zheng Y."/>
            <person name="Sakai Y."/>
            <person name="Cavaletti L."/>
            <person name="Monciardini P."/>
            <person name="Donadio S."/>
        </authorList>
    </citation>
    <scope>NUCLEOTIDE SEQUENCE</scope>
    <source>
        <strain evidence="4">SOSP1-1</strain>
    </source>
</reference>
<dbReference type="GO" id="GO:0008477">
    <property type="term" value="F:purine nucleosidase activity"/>
    <property type="evidence" value="ECO:0007669"/>
    <property type="project" value="TreeGrafter"/>
</dbReference>
<dbReference type="CDD" id="cd02651">
    <property type="entry name" value="nuc_hydro_IU_UC_XIUA"/>
    <property type="match status" value="1"/>
</dbReference>
<dbReference type="PROSITE" id="PS01247">
    <property type="entry name" value="IUNH"/>
    <property type="match status" value="1"/>
</dbReference>
<dbReference type="AlphaFoldDB" id="A0A8J3I5W2"/>
<keyword evidence="1" id="KW-0378">Hydrolase</keyword>
<dbReference type="GO" id="GO:0005829">
    <property type="term" value="C:cytosol"/>
    <property type="evidence" value="ECO:0007669"/>
    <property type="project" value="TreeGrafter"/>
</dbReference>
<evidence type="ECO:0000256" key="1">
    <source>
        <dbReference type="ARBA" id="ARBA00022801"/>
    </source>
</evidence>
<dbReference type="InterPro" id="IPR015910">
    <property type="entry name" value="I/U_nuclsd_hydro_CS"/>
</dbReference>
<protein>
    <submittedName>
        <fullName evidence="4">Ribosylpyrimidine nucleosidase</fullName>
    </submittedName>
</protein>
<organism evidence="4 5">
    <name type="scientific">Ktedonospora formicarum</name>
    <dbReference type="NCBI Taxonomy" id="2778364"/>
    <lineage>
        <taxon>Bacteria</taxon>
        <taxon>Bacillati</taxon>
        <taxon>Chloroflexota</taxon>
        <taxon>Ktedonobacteria</taxon>
        <taxon>Ktedonobacterales</taxon>
        <taxon>Ktedonobacteraceae</taxon>
        <taxon>Ktedonospora</taxon>
    </lineage>
</organism>
<dbReference type="InterPro" id="IPR001910">
    <property type="entry name" value="Inosine/uridine_hydrolase_dom"/>
</dbReference>
<comment type="caution">
    <text evidence="4">The sequence shown here is derived from an EMBL/GenBank/DDBJ whole genome shotgun (WGS) entry which is preliminary data.</text>
</comment>
<dbReference type="EMBL" id="BNJF01000007">
    <property type="protein sequence ID" value="GHO50174.1"/>
    <property type="molecule type" value="Genomic_DNA"/>
</dbReference>
<dbReference type="PANTHER" id="PTHR12304:SF4">
    <property type="entry name" value="URIDINE NUCLEOSIDASE"/>
    <property type="match status" value="1"/>
</dbReference>
<gene>
    <name evidence="4" type="ORF">KSX_83370</name>
</gene>
<sequence>MVHKIILDCDPGHDDAIALLLAAHHPAIELLAVTTVAGNQAVEKTARNALKVCSLAGIHHIPVARGMEKPLVRPSEYAADIHGVTGLDGPHIPEPDFTLAPQHAVDLIIDLLSHSEDPITLVATGPLTNIATVLIRAPHLKGKIKAISMMGGAIGLGNTTPAAEFNIWFDPKAACQVFDSGIPITLIPLEVTHQALATPDIIQRLRASRRHIANFSADLLLYFAESYKQVFGFAAPPVHDPCAVAAVISPDIIEGQMMRVEIETEGKWSAGRTICDVYHKLGRAPNARVGTSLYVARFWDMVIDTLLTYA</sequence>
<dbReference type="InterPro" id="IPR036452">
    <property type="entry name" value="Ribo_hydro-like"/>
</dbReference>
<dbReference type="RefSeq" id="WP_220199229.1">
    <property type="nucleotide sequence ID" value="NZ_BNJF01000007.1"/>
</dbReference>
<evidence type="ECO:0000259" key="3">
    <source>
        <dbReference type="Pfam" id="PF01156"/>
    </source>
</evidence>
<feature type="domain" description="Inosine/uridine-preferring nucleoside hydrolase" evidence="3">
    <location>
        <begin position="5"/>
        <end position="300"/>
    </location>
</feature>
<dbReference type="Gene3D" id="3.90.245.10">
    <property type="entry name" value="Ribonucleoside hydrolase-like"/>
    <property type="match status" value="1"/>
</dbReference>
<evidence type="ECO:0000313" key="4">
    <source>
        <dbReference type="EMBL" id="GHO50174.1"/>
    </source>
</evidence>
<dbReference type="Proteomes" id="UP000612362">
    <property type="component" value="Unassembled WGS sequence"/>
</dbReference>
<evidence type="ECO:0000313" key="5">
    <source>
        <dbReference type="Proteomes" id="UP000612362"/>
    </source>
</evidence>
<dbReference type="PANTHER" id="PTHR12304">
    <property type="entry name" value="INOSINE-URIDINE PREFERRING NUCLEOSIDE HYDROLASE"/>
    <property type="match status" value="1"/>
</dbReference>
<accession>A0A8J3I5W2</accession>